<dbReference type="AlphaFoldDB" id="D6RPS2"/>
<evidence type="ECO:0000313" key="2">
    <source>
        <dbReference type="EMBL" id="EFI27022.1"/>
    </source>
</evidence>
<organism evidence="2 3">
    <name type="scientific">Coprinopsis cinerea (strain Okayama-7 / 130 / ATCC MYA-4618 / FGSC 9003)</name>
    <name type="common">Inky cap fungus</name>
    <name type="synonym">Hormographiella aspergillata</name>
    <dbReference type="NCBI Taxonomy" id="240176"/>
    <lineage>
        <taxon>Eukaryota</taxon>
        <taxon>Fungi</taxon>
        <taxon>Dikarya</taxon>
        <taxon>Basidiomycota</taxon>
        <taxon>Agaricomycotina</taxon>
        <taxon>Agaricomycetes</taxon>
        <taxon>Agaricomycetidae</taxon>
        <taxon>Agaricales</taxon>
        <taxon>Agaricineae</taxon>
        <taxon>Psathyrellaceae</taxon>
        <taxon>Coprinopsis</taxon>
    </lineage>
</organism>
<name>D6RPS2_COPC7</name>
<keyword evidence="3" id="KW-1185">Reference proteome</keyword>
<dbReference type="GeneID" id="9378377"/>
<accession>D6RPS2</accession>
<comment type="caution">
    <text evidence="2">The sequence shown here is derived from an EMBL/GenBank/DDBJ whole genome shotgun (WGS) entry which is preliminary data.</text>
</comment>
<proteinExistence type="predicted"/>
<sequence>MVGRDDRDAKRARTSGRIRPGATPRSLPRAQHPRRVVQLSMVNNYPRFGIGRVLQAVSTVPNDAGALAPALKSPRSEIAKVLLRTRLRPIIFIRRHGSALSVHCHTGGLRIQRPPRQMPPLIAMYQFHLLEFGIIVTSRHIRVGVLPSKARAVHQSGPLRTYIQLEHSHSWGDAT</sequence>
<dbReference type="InParanoid" id="D6RPS2"/>
<feature type="region of interest" description="Disordered" evidence="1">
    <location>
        <begin position="1"/>
        <end position="33"/>
    </location>
</feature>
<dbReference type="KEGG" id="cci:CC1G_15155"/>
<dbReference type="VEuPathDB" id="FungiDB:CC1G_15155"/>
<dbReference type="RefSeq" id="XP_002910516.1">
    <property type="nucleotide sequence ID" value="XM_002910470.1"/>
</dbReference>
<evidence type="ECO:0000313" key="3">
    <source>
        <dbReference type="Proteomes" id="UP000001861"/>
    </source>
</evidence>
<gene>
    <name evidence="2" type="ORF">CC1G_15155</name>
</gene>
<feature type="compositionally biased region" description="Basic and acidic residues" evidence="1">
    <location>
        <begin position="1"/>
        <end position="11"/>
    </location>
</feature>
<dbReference type="EMBL" id="AACS02000009">
    <property type="protein sequence ID" value="EFI27022.1"/>
    <property type="molecule type" value="Genomic_DNA"/>
</dbReference>
<dbReference type="HOGENOM" id="CLU_1532470_0_0_1"/>
<dbReference type="Proteomes" id="UP000001861">
    <property type="component" value="Unassembled WGS sequence"/>
</dbReference>
<evidence type="ECO:0000256" key="1">
    <source>
        <dbReference type="SAM" id="MobiDB-lite"/>
    </source>
</evidence>
<reference evidence="2 3" key="1">
    <citation type="journal article" date="2010" name="Proc. Natl. Acad. Sci. U.S.A.">
        <title>Insights into evolution of multicellular fungi from the assembled chromosomes of the mushroom Coprinopsis cinerea (Coprinus cinereus).</title>
        <authorList>
            <person name="Stajich J.E."/>
            <person name="Wilke S.K."/>
            <person name="Ahren D."/>
            <person name="Au C.H."/>
            <person name="Birren B.W."/>
            <person name="Borodovsky M."/>
            <person name="Burns C."/>
            <person name="Canback B."/>
            <person name="Casselton L.A."/>
            <person name="Cheng C.K."/>
            <person name="Deng J."/>
            <person name="Dietrich F.S."/>
            <person name="Fargo D.C."/>
            <person name="Farman M.L."/>
            <person name="Gathman A.C."/>
            <person name="Goldberg J."/>
            <person name="Guigo R."/>
            <person name="Hoegger P.J."/>
            <person name="Hooker J.B."/>
            <person name="Huggins A."/>
            <person name="James T.Y."/>
            <person name="Kamada T."/>
            <person name="Kilaru S."/>
            <person name="Kodira C."/>
            <person name="Kues U."/>
            <person name="Kupfer D."/>
            <person name="Kwan H.S."/>
            <person name="Lomsadze A."/>
            <person name="Li W."/>
            <person name="Lilly W.W."/>
            <person name="Ma L.J."/>
            <person name="Mackey A.J."/>
            <person name="Manning G."/>
            <person name="Martin F."/>
            <person name="Muraguchi H."/>
            <person name="Natvig D.O."/>
            <person name="Palmerini H."/>
            <person name="Ramesh M.A."/>
            <person name="Rehmeyer C.J."/>
            <person name="Roe B.A."/>
            <person name="Shenoy N."/>
            <person name="Stanke M."/>
            <person name="Ter-Hovhannisyan V."/>
            <person name="Tunlid A."/>
            <person name="Velagapudi R."/>
            <person name="Vision T.J."/>
            <person name="Zeng Q."/>
            <person name="Zolan M.E."/>
            <person name="Pukkila P.J."/>
        </authorList>
    </citation>
    <scope>NUCLEOTIDE SEQUENCE [LARGE SCALE GENOMIC DNA]</scope>
    <source>
        <strain evidence="3">Okayama-7 / 130 / ATCC MYA-4618 / FGSC 9003</strain>
    </source>
</reference>
<protein>
    <submittedName>
        <fullName evidence="2">Uncharacterized protein</fullName>
    </submittedName>
</protein>